<dbReference type="RefSeq" id="WP_344347597.1">
    <property type="nucleotide sequence ID" value="NZ_BAAASM010000010.1"/>
</dbReference>
<proteinExistence type="predicted"/>
<protein>
    <submittedName>
        <fullName evidence="1">Uncharacterized protein</fullName>
    </submittedName>
</protein>
<evidence type="ECO:0000313" key="2">
    <source>
        <dbReference type="Proteomes" id="UP001596065"/>
    </source>
</evidence>
<comment type="caution">
    <text evidence="1">The sequence shown here is derived from an EMBL/GenBank/DDBJ whole genome shotgun (WGS) entry which is preliminary data.</text>
</comment>
<keyword evidence="2" id="KW-1185">Reference proteome</keyword>
<reference evidence="2" key="1">
    <citation type="journal article" date="2019" name="Int. J. Syst. Evol. Microbiol.">
        <title>The Global Catalogue of Microorganisms (GCM) 10K type strain sequencing project: providing services to taxonomists for standard genome sequencing and annotation.</title>
        <authorList>
            <consortium name="The Broad Institute Genomics Platform"/>
            <consortium name="The Broad Institute Genome Sequencing Center for Infectious Disease"/>
            <person name="Wu L."/>
            <person name="Ma J."/>
        </authorList>
    </citation>
    <scope>NUCLEOTIDE SEQUENCE [LARGE SCALE GENOMIC DNA]</scope>
    <source>
        <strain evidence="2">KCTC 5701</strain>
    </source>
</reference>
<dbReference type="Proteomes" id="UP001596065">
    <property type="component" value="Unassembled WGS sequence"/>
</dbReference>
<sequence>MAERLRERPLSTSGGVGGPREWLRAGNLQHITCVVQSLSCG</sequence>
<evidence type="ECO:0000313" key="1">
    <source>
        <dbReference type="EMBL" id="MFC5655848.1"/>
    </source>
</evidence>
<gene>
    <name evidence="1" type="ORF">ACFP3J_10155</name>
</gene>
<dbReference type="EMBL" id="JBHSOE010000012">
    <property type="protein sequence ID" value="MFC5655848.1"/>
    <property type="molecule type" value="Genomic_DNA"/>
</dbReference>
<organism evidence="1 2">
    <name type="scientific">Streptomyces nogalater</name>
    <dbReference type="NCBI Taxonomy" id="38314"/>
    <lineage>
        <taxon>Bacteria</taxon>
        <taxon>Bacillati</taxon>
        <taxon>Actinomycetota</taxon>
        <taxon>Actinomycetes</taxon>
        <taxon>Kitasatosporales</taxon>
        <taxon>Streptomycetaceae</taxon>
        <taxon>Streptomyces</taxon>
    </lineage>
</organism>
<name>A0ABW0WEI3_STRNO</name>
<accession>A0ABW0WEI3</accession>